<keyword evidence="4 11" id="KW-0812">Transmembrane</keyword>
<evidence type="ECO:0000256" key="4">
    <source>
        <dbReference type="ARBA" id="ARBA00022692"/>
    </source>
</evidence>
<keyword evidence="6 11" id="KW-0067">ATP-binding</keyword>
<gene>
    <name evidence="11 12" type="primary">kdpC</name>
    <name evidence="12" type="ORF">D3P06_09765</name>
</gene>
<dbReference type="NCBIfam" id="TIGR00681">
    <property type="entry name" value="kdpC"/>
    <property type="match status" value="1"/>
</dbReference>
<evidence type="ECO:0000256" key="8">
    <source>
        <dbReference type="ARBA" id="ARBA00022989"/>
    </source>
</evidence>
<reference evidence="12 13" key="1">
    <citation type="submission" date="2018-09" db="EMBL/GenBank/DDBJ databases">
        <title>Paracoccus onubensis nov. sp. a moderate halophilic bacterium isolated from Gruta de las Maravillas (Aracena, Spain).</title>
        <authorList>
            <person name="Jurado V."/>
            <person name="Gutierrez-Patricio S."/>
            <person name="Gonzalez-Pimentel J.L."/>
            <person name="Laiz L."/>
            <person name="Saiz-Jimenez C."/>
        </authorList>
    </citation>
    <scope>NUCLEOTIDE SEQUENCE [LARGE SCALE GENOMIC DNA]</scope>
    <source>
        <strain evidence="12 13">DSM 19484</strain>
    </source>
</reference>
<dbReference type="RefSeq" id="WP_119886397.1">
    <property type="nucleotide sequence ID" value="NZ_CP067170.1"/>
</dbReference>
<keyword evidence="2 11" id="KW-1003">Cell membrane</keyword>
<dbReference type="OrthoDB" id="9788285at2"/>
<dbReference type="Pfam" id="PF02669">
    <property type="entry name" value="KdpC"/>
    <property type="match status" value="1"/>
</dbReference>
<comment type="subunit">
    <text evidence="11">The system is composed of three essential subunits: KdpA, KdpB and KdpC.</text>
</comment>
<protein>
    <recommendedName>
        <fullName evidence="11">Potassium-transporting ATPase KdpC subunit</fullName>
    </recommendedName>
    <alternativeName>
        <fullName evidence="11">ATP phosphohydrolase [potassium-transporting] C chain</fullName>
    </alternativeName>
    <alternativeName>
        <fullName evidence="11">Potassium-binding and translocating subunit C</fullName>
    </alternativeName>
    <alternativeName>
        <fullName evidence="11">Potassium-translocating ATPase C chain</fullName>
    </alternativeName>
</protein>
<keyword evidence="1 11" id="KW-0813">Transport</keyword>
<comment type="function">
    <text evidence="11">Part of the high-affinity ATP-driven potassium transport (or Kdp) system, which catalyzes the hydrolysis of ATP coupled with the electrogenic transport of potassium into the cytoplasm. This subunit acts as a catalytic chaperone that increases the ATP-binding affinity of the ATP-hydrolyzing subunit KdpB by the formation of a transient KdpB/KdpC/ATP ternary complex.</text>
</comment>
<keyword evidence="8 11" id="KW-1133">Transmembrane helix</keyword>
<dbReference type="AlphaFoldDB" id="A0A418ZVQ3"/>
<dbReference type="Proteomes" id="UP000285530">
    <property type="component" value="Unassembled WGS sequence"/>
</dbReference>
<evidence type="ECO:0000256" key="9">
    <source>
        <dbReference type="ARBA" id="ARBA00023065"/>
    </source>
</evidence>
<accession>A0A418ZVQ3</accession>
<keyword evidence="13" id="KW-1185">Reference proteome</keyword>
<evidence type="ECO:0000313" key="12">
    <source>
        <dbReference type="EMBL" id="RJL04027.1"/>
    </source>
</evidence>
<keyword evidence="5 11" id="KW-0547">Nucleotide-binding</keyword>
<proteinExistence type="inferred from homology"/>
<evidence type="ECO:0000256" key="2">
    <source>
        <dbReference type="ARBA" id="ARBA00022475"/>
    </source>
</evidence>
<name>A0A418ZVQ3_9RHOB</name>
<dbReference type="GO" id="GO:0005886">
    <property type="term" value="C:plasma membrane"/>
    <property type="evidence" value="ECO:0007669"/>
    <property type="project" value="UniProtKB-SubCell"/>
</dbReference>
<comment type="subcellular location">
    <subcellularLocation>
        <location evidence="11">Cell membrane</location>
        <topology evidence="11">Single-pass membrane protein</topology>
    </subcellularLocation>
</comment>
<keyword evidence="9 11" id="KW-0406">Ion transport</keyword>
<comment type="similarity">
    <text evidence="11">Belongs to the KdpC family.</text>
</comment>
<evidence type="ECO:0000256" key="10">
    <source>
        <dbReference type="ARBA" id="ARBA00023136"/>
    </source>
</evidence>
<evidence type="ECO:0000256" key="7">
    <source>
        <dbReference type="ARBA" id="ARBA00022958"/>
    </source>
</evidence>
<dbReference type="HAMAP" id="MF_00276">
    <property type="entry name" value="KdpC"/>
    <property type="match status" value="1"/>
</dbReference>
<dbReference type="GO" id="GO:0005524">
    <property type="term" value="F:ATP binding"/>
    <property type="evidence" value="ECO:0007669"/>
    <property type="project" value="UniProtKB-UniRule"/>
</dbReference>
<evidence type="ECO:0000256" key="1">
    <source>
        <dbReference type="ARBA" id="ARBA00022448"/>
    </source>
</evidence>
<keyword evidence="10 11" id="KW-0472">Membrane</keyword>
<dbReference type="PIRSF" id="PIRSF001296">
    <property type="entry name" value="K_ATPase_KdpC"/>
    <property type="match status" value="1"/>
</dbReference>
<evidence type="ECO:0000313" key="13">
    <source>
        <dbReference type="Proteomes" id="UP000285530"/>
    </source>
</evidence>
<organism evidence="12 13">
    <name type="scientific">Paracoccus aestuarii</name>
    <dbReference type="NCBI Taxonomy" id="453842"/>
    <lineage>
        <taxon>Bacteria</taxon>
        <taxon>Pseudomonadati</taxon>
        <taxon>Pseudomonadota</taxon>
        <taxon>Alphaproteobacteria</taxon>
        <taxon>Rhodobacterales</taxon>
        <taxon>Paracoccaceae</taxon>
        <taxon>Paracoccus</taxon>
    </lineage>
</organism>
<dbReference type="PANTHER" id="PTHR30042">
    <property type="entry name" value="POTASSIUM-TRANSPORTING ATPASE C CHAIN"/>
    <property type="match status" value="1"/>
</dbReference>
<evidence type="ECO:0000256" key="11">
    <source>
        <dbReference type="HAMAP-Rule" id="MF_00276"/>
    </source>
</evidence>
<sequence length="196" mass="20058">MNEHIRPALATLGLMILLTGLAYPLAMTGLGQALMPSKANVSLIERNGRIVGSALVGQGFTAPQYLHSRPSAVDFDASSAGASNLGPTSAELLAEQAARAQAFRSETGATRVPVDAVTASGSGLDPHVSPQNAAAQAARIAGARGAAEADVRRLIGTHVEPRWLGLFGESRVNVLAVNLALDEAFPLAATTPATEG</sequence>
<evidence type="ECO:0000256" key="6">
    <source>
        <dbReference type="ARBA" id="ARBA00022840"/>
    </source>
</evidence>
<dbReference type="PANTHER" id="PTHR30042:SF2">
    <property type="entry name" value="POTASSIUM-TRANSPORTING ATPASE KDPC SUBUNIT"/>
    <property type="match status" value="1"/>
</dbReference>
<keyword evidence="7 11" id="KW-0630">Potassium</keyword>
<evidence type="ECO:0000256" key="5">
    <source>
        <dbReference type="ARBA" id="ARBA00022741"/>
    </source>
</evidence>
<comment type="caution">
    <text evidence="12">The sequence shown here is derived from an EMBL/GenBank/DDBJ whole genome shotgun (WGS) entry which is preliminary data.</text>
</comment>
<dbReference type="NCBIfam" id="NF001454">
    <property type="entry name" value="PRK00315.1"/>
    <property type="match status" value="1"/>
</dbReference>
<evidence type="ECO:0000256" key="3">
    <source>
        <dbReference type="ARBA" id="ARBA00022538"/>
    </source>
</evidence>
<keyword evidence="3 11" id="KW-0633">Potassium transport</keyword>
<dbReference type="EMBL" id="QZEV01000043">
    <property type="protein sequence ID" value="RJL04027.1"/>
    <property type="molecule type" value="Genomic_DNA"/>
</dbReference>
<dbReference type="GO" id="GO:0008556">
    <property type="term" value="F:P-type potassium transmembrane transporter activity"/>
    <property type="evidence" value="ECO:0007669"/>
    <property type="project" value="InterPro"/>
</dbReference>
<dbReference type="InterPro" id="IPR003820">
    <property type="entry name" value="KdpC"/>
</dbReference>